<dbReference type="PANTHER" id="PTHR43520:SF32">
    <property type="entry name" value="COPPER RESISTANCE P-TYPE ATPASE (EUROFUNG)"/>
    <property type="match status" value="1"/>
</dbReference>
<dbReference type="PANTHER" id="PTHR43520">
    <property type="entry name" value="ATP7, ISOFORM B"/>
    <property type="match status" value="1"/>
</dbReference>
<dbReference type="OrthoDB" id="432719at2759"/>
<dbReference type="GO" id="GO:0016020">
    <property type="term" value="C:membrane"/>
    <property type="evidence" value="ECO:0007669"/>
    <property type="project" value="TreeGrafter"/>
</dbReference>
<dbReference type="GO" id="GO:0043682">
    <property type="term" value="F:P-type divalent copper transporter activity"/>
    <property type="evidence" value="ECO:0007669"/>
    <property type="project" value="TreeGrafter"/>
</dbReference>
<organism evidence="3 4">
    <name type="scientific">Zopfia rhizophila CBS 207.26</name>
    <dbReference type="NCBI Taxonomy" id="1314779"/>
    <lineage>
        <taxon>Eukaryota</taxon>
        <taxon>Fungi</taxon>
        <taxon>Dikarya</taxon>
        <taxon>Ascomycota</taxon>
        <taxon>Pezizomycotina</taxon>
        <taxon>Dothideomycetes</taxon>
        <taxon>Dothideomycetes incertae sedis</taxon>
        <taxon>Zopfiaceae</taxon>
        <taxon>Zopfia</taxon>
    </lineage>
</organism>
<keyword evidence="1" id="KW-1278">Translocase</keyword>
<keyword evidence="4" id="KW-1185">Reference proteome</keyword>
<protein>
    <submittedName>
        <fullName evidence="3">Uncharacterized protein</fullName>
    </submittedName>
</protein>
<dbReference type="GO" id="GO:0005507">
    <property type="term" value="F:copper ion binding"/>
    <property type="evidence" value="ECO:0007669"/>
    <property type="project" value="TreeGrafter"/>
</dbReference>
<feature type="transmembrane region" description="Helical" evidence="2">
    <location>
        <begin position="7"/>
        <end position="25"/>
    </location>
</feature>
<sequence>MWCSFSLVQSIVKLLIDIIFMSAVSDSSGPKQYPIAPWASGISRAQISMFIMATLVYFLVADIFHSCALKEMKALWQRGSRTAILRRFYRSCSMNTLISLGTTIAYVSPVAQLIAAGVNRLLQINNSNYYFDSVVFLTLFFLVGRLIDSFSKARTSDAVEMLGNLRPTTAIQVEVQWNRKGKDSVVQTGFPASGRNCPFFLVWRRHTHSPPHFALRKHNTTNPTTTPSPIAIQKFLLNVSPAMLR</sequence>
<feature type="transmembrane region" description="Helical" evidence="2">
    <location>
        <begin position="129"/>
        <end position="147"/>
    </location>
</feature>
<evidence type="ECO:0000256" key="2">
    <source>
        <dbReference type="SAM" id="Phobius"/>
    </source>
</evidence>
<dbReference type="AlphaFoldDB" id="A0A6A6E5F8"/>
<evidence type="ECO:0000313" key="3">
    <source>
        <dbReference type="EMBL" id="KAF2186393.1"/>
    </source>
</evidence>
<keyword evidence="2" id="KW-0812">Transmembrane</keyword>
<keyword evidence="2" id="KW-1133">Transmembrane helix</keyword>
<reference evidence="3" key="1">
    <citation type="journal article" date="2020" name="Stud. Mycol.">
        <title>101 Dothideomycetes genomes: a test case for predicting lifestyles and emergence of pathogens.</title>
        <authorList>
            <person name="Haridas S."/>
            <person name="Albert R."/>
            <person name="Binder M."/>
            <person name="Bloem J."/>
            <person name="Labutti K."/>
            <person name="Salamov A."/>
            <person name="Andreopoulos B."/>
            <person name="Baker S."/>
            <person name="Barry K."/>
            <person name="Bills G."/>
            <person name="Bluhm B."/>
            <person name="Cannon C."/>
            <person name="Castanera R."/>
            <person name="Culley D."/>
            <person name="Daum C."/>
            <person name="Ezra D."/>
            <person name="Gonzalez J."/>
            <person name="Henrissat B."/>
            <person name="Kuo A."/>
            <person name="Liang C."/>
            <person name="Lipzen A."/>
            <person name="Lutzoni F."/>
            <person name="Magnuson J."/>
            <person name="Mondo S."/>
            <person name="Nolan M."/>
            <person name="Ohm R."/>
            <person name="Pangilinan J."/>
            <person name="Park H.-J."/>
            <person name="Ramirez L."/>
            <person name="Alfaro M."/>
            <person name="Sun H."/>
            <person name="Tritt A."/>
            <person name="Yoshinaga Y."/>
            <person name="Zwiers L.-H."/>
            <person name="Turgeon B."/>
            <person name="Goodwin S."/>
            <person name="Spatafora J."/>
            <person name="Crous P."/>
            <person name="Grigoriev I."/>
        </authorList>
    </citation>
    <scope>NUCLEOTIDE SEQUENCE</scope>
    <source>
        <strain evidence="3">CBS 207.26</strain>
    </source>
</reference>
<dbReference type="Proteomes" id="UP000800200">
    <property type="component" value="Unassembled WGS sequence"/>
</dbReference>
<accession>A0A6A6E5F8</accession>
<feature type="transmembrane region" description="Helical" evidence="2">
    <location>
        <begin position="45"/>
        <end position="67"/>
    </location>
</feature>
<gene>
    <name evidence="3" type="ORF">K469DRAFT_749958</name>
</gene>
<keyword evidence="2" id="KW-0472">Membrane</keyword>
<evidence type="ECO:0000313" key="4">
    <source>
        <dbReference type="Proteomes" id="UP000800200"/>
    </source>
</evidence>
<dbReference type="GO" id="GO:0055070">
    <property type="term" value="P:copper ion homeostasis"/>
    <property type="evidence" value="ECO:0007669"/>
    <property type="project" value="TreeGrafter"/>
</dbReference>
<dbReference type="EMBL" id="ML994630">
    <property type="protein sequence ID" value="KAF2186393.1"/>
    <property type="molecule type" value="Genomic_DNA"/>
</dbReference>
<evidence type="ECO:0000256" key="1">
    <source>
        <dbReference type="ARBA" id="ARBA00022967"/>
    </source>
</evidence>
<proteinExistence type="predicted"/>
<feature type="transmembrane region" description="Helical" evidence="2">
    <location>
        <begin position="88"/>
        <end position="109"/>
    </location>
</feature>
<name>A0A6A6E5F8_9PEZI</name>